<evidence type="ECO:0000256" key="11">
    <source>
        <dbReference type="ARBA" id="ARBA00034776"/>
    </source>
</evidence>
<evidence type="ECO:0000256" key="4">
    <source>
        <dbReference type="ARBA" id="ARBA00022490"/>
    </source>
</evidence>
<keyword evidence="8" id="KW-0007">Acetylation</keyword>
<feature type="region of interest" description="Disordered" evidence="14">
    <location>
        <begin position="566"/>
        <end position="588"/>
    </location>
</feature>
<dbReference type="STRING" id="578462.A0A0L0SAZ1"/>
<evidence type="ECO:0000256" key="2">
    <source>
        <dbReference type="ARBA" id="ARBA00004529"/>
    </source>
</evidence>
<dbReference type="OrthoDB" id="283815at2759"/>
<evidence type="ECO:0000313" key="15">
    <source>
        <dbReference type="EMBL" id="KNE59661.1"/>
    </source>
</evidence>
<dbReference type="eggNOG" id="KOG3896">
    <property type="taxonomic scope" value="Eukaryota"/>
</dbReference>
<keyword evidence="5" id="KW-1017">Isopeptide bond</keyword>
<keyword evidence="9" id="KW-0175">Coiled coil</keyword>
<dbReference type="PANTHER" id="PTHR13034">
    <property type="entry name" value="DYNACTIN P62 SUBUNIT"/>
    <property type="match status" value="1"/>
</dbReference>
<sequence>MDFAPPSVAYACSCSQTVAPITSLLFCRDCVATRCARCVTHETACYYCPLCLFEVPSSSVKNERNRCARNCFECPVCRSSLSVMAEPAPPGTESPASPQMSRAGTPGSPPSVRTAIPGSGAMAFTSPGLAGLAGRSASPGLAGRAGSPGPTSPSMSSASLSGAPAAPPVRHFLQCGLCRWDSRDTGIVFERATGLGGVLLKREEGSSYAREFAALKTHYEGLLQARARAPTSTSRISSPHLSLLSPSYNSIQRHLAQLPSRAMKAVADVRGSPLLGKGPGGAGPGAGPHGGVGGKQGTDAEPYTPQRPYNDSRDDRRVEKMRHLQFVEEIPTLQQRLNQPLCDVLERLLPLRTHLRAKLAKRCGKCNKQLIKPEPKAQATQFKIKHVALAHLPNISLTHPLPMIRTGYPATLLLRFTNPLEEDLQVSLIALDSLTASVHLVVPQFSVPAYNAMQEYDNSLLVGGSEDEELAFANPTLHGVVQVKGNSVVVEVHVTPRGGFGSPVEFQLVVNYAFSRAVGGSGGGDESPAASPLSVRRIGSNRVGGSGSSPSLAGLGIGGALSPGGLGARSASTGMRSSPPGRPDLHEMSLVVTINAGSVTTNEVK</sequence>
<gene>
    <name evidence="15" type="ORF">AMAG_05135</name>
</gene>
<dbReference type="PANTHER" id="PTHR13034:SF2">
    <property type="entry name" value="DYNACTIN SUBUNIT 4"/>
    <property type="match status" value="1"/>
</dbReference>
<dbReference type="OMA" id="KIYFCRH"/>
<keyword evidence="6" id="KW-0597">Phosphoprotein</keyword>
<dbReference type="AlphaFoldDB" id="A0A0L0SAZ1"/>
<evidence type="ECO:0000256" key="8">
    <source>
        <dbReference type="ARBA" id="ARBA00022990"/>
    </source>
</evidence>
<feature type="region of interest" description="Disordered" evidence="14">
    <location>
        <begin position="135"/>
        <end position="163"/>
    </location>
</feature>
<dbReference type="GO" id="GO:0001725">
    <property type="term" value="C:stress fiber"/>
    <property type="evidence" value="ECO:0007669"/>
    <property type="project" value="UniProtKB-SubCell"/>
</dbReference>
<evidence type="ECO:0000256" key="6">
    <source>
        <dbReference type="ARBA" id="ARBA00022553"/>
    </source>
</evidence>
<dbReference type="Proteomes" id="UP000054350">
    <property type="component" value="Unassembled WGS sequence"/>
</dbReference>
<feature type="region of interest" description="Disordered" evidence="14">
    <location>
        <begin position="87"/>
        <end position="117"/>
    </location>
</feature>
<feature type="region of interest" description="Disordered" evidence="14">
    <location>
        <begin position="271"/>
        <end position="315"/>
    </location>
</feature>
<name>A0A0L0SAZ1_ALLM3</name>
<organism evidence="15 16">
    <name type="scientific">Allomyces macrogynus (strain ATCC 38327)</name>
    <name type="common">Allomyces javanicus var. macrogynus</name>
    <dbReference type="NCBI Taxonomy" id="578462"/>
    <lineage>
        <taxon>Eukaryota</taxon>
        <taxon>Fungi</taxon>
        <taxon>Fungi incertae sedis</taxon>
        <taxon>Blastocladiomycota</taxon>
        <taxon>Blastocladiomycetes</taxon>
        <taxon>Blastocladiales</taxon>
        <taxon>Blastocladiaceae</taxon>
        <taxon>Allomyces</taxon>
    </lineage>
</organism>
<dbReference type="GO" id="GO:0005869">
    <property type="term" value="C:dynactin complex"/>
    <property type="evidence" value="ECO:0007669"/>
    <property type="project" value="InterPro"/>
</dbReference>
<keyword evidence="10" id="KW-0206">Cytoskeleton</keyword>
<evidence type="ECO:0000256" key="10">
    <source>
        <dbReference type="ARBA" id="ARBA00023212"/>
    </source>
</evidence>
<dbReference type="EMBL" id="GG745335">
    <property type="protein sequence ID" value="KNE59661.1"/>
    <property type="molecule type" value="Genomic_DNA"/>
</dbReference>
<feature type="compositionally biased region" description="Gly residues" evidence="14">
    <location>
        <begin position="277"/>
        <end position="296"/>
    </location>
</feature>
<comment type="similarity">
    <text evidence="11">Belongs to the dynactin subunit 4 family.</text>
</comment>
<dbReference type="VEuPathDB" id="FungiDB:AMAG_05135"/>
<evidence type="ECO:0000256" key="14">
    <source>
        <dbReference type="SAM" id="MobiDB-lite"/>
    </source>
</evidence>
<dbReference type="InterPro" id="IPR008603">
    <property type="entry name" value="DCTN4"/>
</dbReference>
<evidence type="ECO:0000256" key="1">
    <source>
        <dbReference type="ARBA" id="ARBA00004300"/>
    </source>
</evidence>
<evidence type="ECO:0000256" key="9">
    <source>
        <dbReference type="ARBA" id="ARBA00023054"/>
    </source>
</evidence>
<keyword evidence="16" id="KW-1185">Reference proteome</keyword>
<evidence type="ECO:0000256" key="3">
    <source>
        <dbReference type="ARBA" id="ARBA00004657"/>
    </source>
</evidence>
<accession>A0A0L0SAZ1</accession>
<dbReference type="Pfam" id="PF05502">
    <property type="entry name" value="Dynactin_p62"/>
    <property type="match status" value="2"/>
</dbReference>
<proteinExistence type="inferred from homology"/>
<comment type="subunit">
    <text evidence="13">Subunit of dynactin, a multiprotein complex part of a tripartite complex with dynein and a adapter, such as BICDL1, BICD2 or HOOK3. The dynactin complex is built around ACTR1A/ACTB filament and consists of an actin-related filament composed of a shoulder domain, a pointed end and a barbed end. Its length is defined by its flexible shoulder domain. The soulder is composed of 2 DCTN1 subunits, 4 DCTN2 and 2 DCTN3. The 4 DCNT2 (via N-terminus) bind the ACTR1A filament and act as molecular rulers to determine the length. The pointed end is important for binding dynein-dynactin cargo adapters. Consists of 4 subunits: ACTR10, DCNT4, DCTN5 and DCTN6. The barbed end is composed of a CAPZA1:CAPZB heterodimers, which binds ACTR1A/ACTB filament and dynactin and stabilizes dynactin. Interacts with ATP7B, but not ATP7A, in a copper-dependent manner. Interacts with ANK2; this interaction is required for localization at costameres. Interacts with N4BP2L1.</text>
</comment>
<keyword evidence="4" id="KW-0963">Cytoplasm</keyword>
<keyword evidence="7" id="KW-0832">Ubl conjugation</keyword>
<evidence type="ECO:0000256" key="13">
    <source>
        <dbReference type="ARBA" id="ARBA00093507"/>
    </source>
</evidence>
<evidence type="ECO:0000313" key="16">
    <source>
        <dbReference type="Proteomes" id="UP000054350"/>
    </source>
</evidence>
<evidence type="ECO:0000256" key="12">
    <source>
        <dbReference type="ARBA" id="ARBA00034864"/>
    </source>
</evidence>
<comment type="subcellular location">
    <subcellularLocation>
        <location evidence="1">Cytoplasm</location>
        <location evidence="1">Cytoskeleton</location>
        <location evidence="1">Microtubule organizing center</location>
        <location evidence="1">Centrosome</location>
    </subcellularLocation>
    <subcellularLocation>
        <location evidence="2">Cytoplasm</location>
        <location evidence="2">Cytoskeleton</location>
        <location evidence="2">Stress fiber</location>
    </subcellularLocation>
    <subcellularLocation>
        <location evidence="3">Cytoplasm</location>
        <location evidence="3">Myofibril</location>
    </subcellularLocation>
</comment>
<reference evidence="16" key="2">
    <citation type="submission" date="2009-11" db="EMBL/GenBank/DDBJ databases">
        <title>The Genome Sequence of Allomyces macrogynus strain ATCC 38327.</title>
        <authorList>
            <consortium name="The Broad Institute Genome Sequencing Platform"/>
            <person name="Russ C."/>
            <person name="Cuomo C."/>
            <person name="Shea T."/>
            <person name="Young S.K."/>
            <person name="Zeng Q."/>
            <person name="Koehrsen M."/>
            <person name="Haas B."/>
            <person name="Borodovsky M."/>
            <person name="Guigo R."/>
            <person name="Alvarado L."/>
            <person name="Berlin A."/>
            <person name="Borenstein D."/>
            <person name="Chen Z."/>
            <person name="Engels R."/>
            <person name="Freedman E."/>
            <person name="Gellesch M."/>
            <person name="Goldberg J."/>
            <person name="Griggs A."/>
            <person name="Gujja S."/>
            <person name="Heiman D."/>
            <person name="Hepburn T."/>
            <person name="Howarth C."/>
            <person name="Jen D."/>
            <person name="Larson L."/>
            <person name="Lewis B."/>
            <person name="Mehta T."/>
            <person name="Park D."/>
            <person name="Pearson M."/>
            <person name="Roberts A."/>
            <person name="Saif S."/>
            <person name="Shenoy N."/>
            <person name="Sisk P."/>
            <person name="Stolte C."/>
            <person name="Sykes S."/>
            <person name="Walk T."/>
            <person name="White J."/>
            <person name="Yandava C."/>
            <person name="Burger G."/>
            <person name="Gray M.W."/>
            <person name="Holland P.W.H."/>
            <person name="King N."/>
            <person name="Lang F.B.F."/>
            <person name="Roger A.J."/>
            <person name="Ruiz-Trillo I."/>
            <person name="Lander E."/>
            <person name="Nusbaum C."/>
        </authorList>
    </citation>
    <scope>NUCLEOTIDE SEQUENCE [LARGE SCALE GENOMIC DNA]</scope>
    <source>
        <strain evidence="16">ATCC 38327</strain>
    </source>
</reference>
<feature type="compositionally biased region" description="Low complexity" evidence="14">
    <location>
        <begin position="145"/>
        <end position="163"/>
    </location>
</feature>
<protein>
    <recommendedName>
        <fullName evidence="12">Dynactin subunit 4</fullName>
    </recommendedName>
</protein>
<evidence type="ECO:0000256" key="5">
    <source>
        <dbReference type="ARBA" id="ARBA00022499"/>
    </source>
</evidence>
<evidence type="ECO:0000256" key="7">
    <source>
        <dbReference type="ARBA" id="ARBA00022843"/>
    </source>
</evidence>
<reference evidence="15 16" key="1">
    <citation type="submission" date="2009-11" db="EMBL/GenBank/DDBJ databases">
        <title>Annotation of Allomyces macrogynus ATCC 38327.</title>
        <authorList>
            <consortium name="The Broad Institute Genome Sequencing Platform"/>
            <person name="Russ C."/>
            <person name="Cuomo C."/>
            <person name="Burger G."/>
            <person name="Gray M.W."/>
            <person name="Holland P.W.H."/>
            <person name="King N."/>
            <person name="Lang F.B.F."/>
            <person name="Roger A.J."/>
            <person name="Ruiz-Trillo I."/>
            <person name="Young S.K."/>
            <person name="Zeng Q."/>
            <person name="Gargeya S."/>
            <person name="Fitzgerald M."/>
            <person name="Haas B."/>
            <person name="Abouelleil A."/>
            <person name="Alvarado L."/>
            <person name="Arachchi H.M."/>
            <person name="Berlin A."/>
            <person name="Chapman S.B."/>
            <person name="Gearin G."/>
            <person name="Goldberg J."/>
            <person name="Griggs A."/>
            <person name="Gujja S."/>
            <person name="Hansen M."/>
            <person name="Heiman D."/>
            <person name="Howarth C."/>
            <person name="Larimer J."/>
            <person name="Lui A."/>
            <person name="MacDonald P.J.P."/>
            <person name="McCowen C."/>
            <person name="Montmayeur A."/>
            <person name="Murphy C."/>
            <person name="Neiman D."/>
            <person name="Pearson M."/>
            <person name="Priest M."/>
            <person name="Roberts A."/>
            <person name="Saif S."/>
            <person name="Shea T."/>
            <person name="Sisk P."/>
            <person name="Stolte C."/>
            <person name="Sykes S."/>
            <person name="Wortman J."/>
            <person name="Nusbaum C."/>
            <person name="Birren B."/>
        </authorList>
    </citation>
    <scope>NUCLEOTIDE SEQUENCE [LARGE SCALE GENOMIC DNA]</scope>
    <source>
        <strain evidence="15 16">ATCC 38327</strain>
    </source>
</reference>